<dbReference type="CDD" id="cd03145">
    <property type="entry name" value="GAT1_cyanophycinase"/>
    <property type="match status" value="1"/>
</dbReference>
<dbReference type="GO" id="GO:0008241">
    <property type="term" value="F:peptidyl-dipeptidase activity"/>
    <property type="evidence" value="ECO:0007669"/>
    <property type="project" value="UniProtKB-EC"/>
</dbReference>
<dbReference type="EMBL" id="CP136864">
    <property type="protein sequence ID" value="WOJ93622.1"/>
    <property type="molecule type" value="Genomic_DNA"/>
</dbReference>
<dbReference type="PANTHER" id="PTHR36175">
    <property type="entry name" value="CYANOPHYCINASE"/>
    <property type="match status" value="1"/>
</dbReference>
<evidence type="ECO:0000256" key="1">
    <source>
        <dbReference type="ARBA" id="ARBA00001092"/>
    </source>
</evidence>
<proteinExistence type="inferred from homology"/>
<evidence type="ECO:0000256" key="6">
    <source>
        <dbReference type="ARBA" id="ARBA00022670"/>
    </source>
</evidence>
<dbReference type="Gene3D" id="3.40.50.880">
    <property type="match status" value="2"/>
</dbReference>
<reference evidence="9 10" key="1">
    <citation type="submission" date="2023-10" db="EMBL/GenBank/DDBJ databases">
        <title>Two novel species belonging to the OM43/NOR5 clade.</title>
        <authorList>
            <person name="Park M."/>
        </authorList>
    </citation>
    <scope>NUCLEOTIDE SEQUENCE [LARGE SCALE GENOMIC DNA]</scope>
    <source>
        <strain evidence="9 10">IMCC43200</strain>
    </source>
</reference>
<evidence type="ECO:0000256" key="8">
    <source>
        <dbReference type="ARBA" id="ARBA00022825"/>
    </source>
</evidence>
<gene>
    <name evidence="9" type="ORF">R0135_00295</name>
</gene>
<protein>
    <recommendedName>
        <fullName evidence="5">Cyanophycinase</fullName>
        <ecNumber evidence="4">3.4.15.6</ecNumber>
    </recommendedName>
</protein>
<dbReference type="InterPro" id="IPR005320">
    <property type="entry name" value="Peptidase_S51"/>
</dbReference>
<organism evidence="9 10">
    <name type="scientific">Congregibacter variabilis</name>
    <dbReference type="NCBI Taxonomy" id="3081200"/>
    <lineage>
        <taxon>Bacteria</taxon>
        <taxon>Pseudomonadati</taxon>
        <taxon>Pseudomonadota</taxon>
        <taxon>Gammaproteobacteria</taxon>
        <taxon>Cellvibrionales</taxon>
        <taxon>Halieaceae</taxon>
        <taxon>Congregibacter</taxon>
    </lineage>
</organism>
<dbReference type="Proteomes" id="UP001626537">
    <property type="component" value="Chromosome"/>
</dbReference>
<name>A0ABZ0I299_9GAMM</name>
<dbReference type="RefSeq" id="WP_407348266.1">
    <property type="nucleotide sequence ID" value="NZ_CP136864.1"/>
</dbReference>
<dbReference type="GO" id="GO:0004180">
    <property type="term" value="F:carboxypeptidase activity"/>
    <property type="evidence" value="ECO:0007669"/>
    <property type="project" value="UniProtKB-KW"/>
</dbReference>
<keyword evidence="9" id="KW-0121">Carboxypeptidase</keyword>
<dbReference type="InterPro" id="IPR011811">
    <property type="entry name" value="Peptidase_S51_cyanophycinase"/>
</dbReference>
<comment type="catalytic activity">
    <reaction evidence="1">
        <text>[L-4-(L-arginin-2-N-yl)aspartate](n) + H2O = [L-4-(L-arginin-2-N-yl)aspartate](n-1) + L-4-(L-arginin-2-N-yl)aspartate</text>
        <dbReference type="Rhea" id="RHEA:12845"/>
        <dbReference type="Rhea" id="RHEA-COMP:13728"/>
        <dbReference type="Rhea" id="RHEA-COMP:13734"/>
        <dbReference type="ChEBI" id="CHEBI:15377"/>
        <dbReference type="ChEBI" id="CHEBI:137986"/>
        <dbReference type="ChEBI" id="CHEBI:137991"/>
        <dbReference type="EC" id="3.4.15.6"/>
    </reaction>
</comment>
<keyword evidence="6" id="KW-0645">Protease</keyword>
<evidence type="ECO:0000256" key="3">
    <source>
        <dbReference type="ARBA" id="ARBA00006534"/>
    </source>
</evidence>
<dbReference type="Pfam" id="PF03575">
    <property type="entry name" value="Peptidase_S51"/>
    <property type="match status" value="1"/>
</dbReference>
<accession>A0ABZ0I299</accession>
<keyword evidence="10" id="KW-1185">Reference proteome</keyword>
<evidence type="ECO:0000256" key="5">
    <source>
        <dbReference type="ARBA" id="ARBA00015719"/>
    </source>
</evidence>
<dbReference type="EC" id="3.4.15.6" evidence="4"/>
<evidence type="ECO:0000313" key="9">
    <source>
        <dbReference type="EMBL" id="WOJ93622.1"/>
    </source>
</evidence>
<evidence type="ECO:0000256" key="2">
    <source>
        <dbReference type="ARBA" id="ARBA00002039"/>
    </source>
</evidence>
<keyword evidence="8" id="KW-0720">Serine protease</keyword>
<comment type="similarity">
    <text evidence="3">Belongs to the peptidase S51 family.</text>
</comment>
<dbReference type="SUPFAM" id="SSF52317">
    <property type="entry name" value="Class I glutamine amidotransferase-like"/>
    <property type="match status" value="2"/>
</dbReference>
<sequence>MSTPEITQSTVRRDRQALGSLALIGGRFEADNTPLFKALYQRCNGRIAICSMASGFPEEVGAETVDEFRSHGFYAELIPVFFENRKESAYDSGLIERLQAFGSVFFTGGDQSRIVGTLIQEGIETPALIAIRELYLAGGLIAGSSAGAAIMSGPMILGGTSLNAISRGVDSSPGAKDDFDAFRLGEGLGFFTWGMVDQHFLQRGRIGRLIKAAELSGESMAFGIDENSALIVQGSRGEVVGETGILFIDLRKATFDDGEFAVRSARVSFLDDGDSIDLQRGKPIPAADKRRTRVGRASYRSPAPVRRNAFASYGLHDLMLRLVESDPAFYSKDSASAFDAAYGNQVTLHVQRRPRRSRALRAVRSGEIRYTALNFDLDIHCAALDACPLNESTQVLRPDPAPEARLVMLGSTPIDWPYAARKTLLGELREPVGVLATASGEPTAMAERYLDWLASENIQAELLPISLHNIERASRDRALLKTIDRMGSLFFTGGDQRRVTEALLHCAEATPVLHSIVTAYERGTPLIAVAASATALGARMIAEGDSVAAWRYGSSEDASFSGVVVERGIGLTRLGLIDQNFLRRHRLGRLLMACTAQQQRFGFGLCEGAGMIIHGNEREIEAIGSNGVVVVELDLDRVRLAPKVPDPAGVRLYMLEPGQRVRLDDLAGATAERSAAATALLQEALDDLARDYQLALGESEQVFNSPQWLQTLGSPRALH</sequence>
<evidence type="ECO:0000256" key="4">
    <source>
        <dbReference type="ARBA" id="ARBA00013115"/>
    </source>
</evidence>
<dbReference type="PANTHER" id="PTHR36175:SF1">
    <property type="entry name" value="CYANOPHYCINASE"/>
    <property type="match status" value="1"/>
</dbReference>
<dbReference type="InterPro" id="IPR029062">
    <property type="entry name" value="Class_I_gatase-like"/>
</dbReference>
<keyword evidence="7 9" id="KW-0378">Hydrolase</keyword>
<comment type="function">
    <text evidence="2">Exopeptidase that catalyzes the hydrolytic cleavage of multi-L-arginyl-poly-L-aspartic acid (cyanophycin; a water-insoluble reserve polymer) into aspartate-arginine dipeptides.</text>
</comment>
<evidence type="ECO:0000256" key="7">
    <source>
        <dbReference type="ARBA" id="ARBA00022801"/>
    </source>
</evidence>
<evidence type="ECO:0000313" key="10">
    <source>
        <dbReference type="Proteomes" id="UP001626537"/>
    </source>
</evidence>
<dbReference type="NCBIfam" id="TIGR02069">
    <property type="entry name" value="cyanophycinase"/>
    <property type="match status" value="1"/>
</dbReference>